<evidence type="ECO:0000256" key="9">
    <source>
        <dbReference type="ARBA" id="ARBA00023136"/>
    </source>
</evidence>
<keyword evidence="4 11" id="KW-0813">Transport</keyword>
<keyword evidence="5 11" id="KW-0963">Cytoplasm</keyword>
<dbReference type="PROSITE" id="PS51072">
    <property type="entry name" value="MHD"/>
    <property type="match status" value="1"/>
</dbReference>
<evidence type="ECO:0000256" key="11">
    <source>
        <dbReference type="RuleBase" id="RU366052"/>
    </source>
</evidence>
<evidence type="ECO:0000256" key="3">
    <source>
        <dbReference type="ARBA" id="ARBA00011775"/>
    </source>
</evidence>
<accession>A0A9P7V9J3</accession>
<comment type="subcellular location">
    <subcellularLocation>
        <location evidence="11">Cytoplasm</location>
    </subcellularLocation>
    <subcellularLocation>
        <location evidence="1 11">Golgi apparatus membrane</location>
        <topology evidence="1 11">Peripheral membrane protein</topology>
        <orientation evidence="1 11">Cytoplasmic side</orientation>
    </subcellularLocation>
    <subcellularLocation>
        <location evidence="11">Cytoplasmic vesicle</location>
        <location evidence="11">COPI-coated vesicle membrane</location>
        <topology evidence="11">Peripheral membrane protein</topology>
        <orientation evidence="11">Cytoplasmic side</orientation>
    </subcellularLocation>
</comment>
<keyword evidence="16" id="KW-1185">Reference proteome</keyword>
<evidence type="ECO:0000313" key="16">
    <source>
        <dbReference type="Proteomes" id="UP000790833"/>
    </source>
</evidence>
<evidence type="ECO:0000256" key="8">
    <source>
        <dbReference type="ARBA" id="ARBA00023034"/>
    </source>
</evidence>
<feature type="region of interest" description="Disordered" evidence="13">
    <location>
        <begin position="214"/>
        <end position="262"/>
    </location>
</feature>
<dbReference type="GeneID" id="66114134"/>
<comment type="caution">
    <text evidence="15">The sequence shown here is derived from an EMBL/GenBank/DDBJ whole genome shotgun (WGS) entry which is preliminary data.</text>
</comment>
<reference evidence="15" key="1">
    <citation type="submission" date="2021-03" db="EMBL/GenBank/DDBJ databases">
        <authorList>
            <person name="Palmer J.M."/>
        </authorList>
    </citation>
    <scope>NUCLEOTIDE SEQUENCE</scope>
    <source>
        <strain evidence="15">ARV_011</strain>
    </source>
</reference>
<keyword evidence="12" id="KW-0175">Coiled coil</keyword>
<dbReference type="PANTHER" id="PTHR10121">
    <property type="entry name" value="COATOMER SUBUNIT DELTA"/>
    <property type="match status" value="1"/>
</dbReference>
<evidence type="ECO:0000259" key="14">
    <source>
        <dbReference type="PROSITE" id="PS51072"/>
    </source>
</evidence>
<keyword evidence="9 11" id="KW-0472">Membrane</keyword>
<dbReference type="CDD" id="cd09254">
    <property type="entry name" value="AP_delta-COPI_MHD"/>
    <property type="match status" value="1"/>
</dbReference>
<dbReference type="OrthoDB" id="10266042at2759"/>
<dbReference type="Pfam" id="PF01217">
    <property type="entry name" value="Clat_adaptor_s"/>
    <property type="match status" value="1"/>
</dbReference>
<dbReference type="InterPro" id="IPR036168">
    <property type="entry name" value="AP2_Mu_C_sf"/>
</dbReference>
<keyword evidence="8 11" id="KW-0333">Golgi apparatus</keyword>
<comment type="similarity">
    <text evidence="2 11">Belongs to the adaptor complexes medium subunit family. Delta-COP subfamily.</text>
</comment>
<keyword evidence="10" id="KW-0968">Cytoplasmic vesicle</keyword>
<proteinExistence type="inferred from homology"/>
<dbReference type="InterPro" id="IPR022775">
    <property type="entry name" value="AP_mu_sigma_su"/>
</dbReference>
<dbReference type="GO" id="GO:0006888">
    <property type="term" value="P:endoplasmic reticulum to Golgi vesicle-mediated transport"/>
    <property type="evidence" value="ECO:0007669"/>
    <property type="project" value="TreeGrafter"/>
</dbReference>
<feature type="coiled-coil region" evidence="12">
    <location>
        <begin position="137"/>
        <end position="175"/>
    </location>
</feature>
<dbReference type="Pfam" id="PF00928">
    <property type="entry name" value="Adap_comp_sub"/>
    <property type="match status" value="1"/>
</dbReference>
<dbReference type="GO" id="GO:0006890">
    <property type="term" value="P:retrograde vesicle-mediated transport, Golgi to endoplasmic reticulum"/>
    <property type="evidence" value="ECO:0007669"/>
    <property type="project" value="UniProtKB-UniRule"/>
</dbReference>
<dbReference type="RefSeq" id="XP_043048891.1">
    <property type="nucleotide sequence ID" value="XM_043191584.1"/>
</dbReference>
<evidence type="ECO:0000256" key="4">
    <source>
        <dbReference type="ARBA" id="ARBA00022448"/>
    </source>
</evidence>
<dbReference type="GO" id="GO:0051645">
    <property type="term" value="P:Golgi localization"/>
    <property type="evidence" value="ECO:0007669"/>
    <property type="project" value="TreeGrafter"/>
</dbReference>
<dbReference type="SUPFAM" id="SSF64356">
    <property type="entry name" value="SNARE-like"/>
    <property type="match status" value="1"/>
</dbReference>
<feature type="compositionally biased region" description="Low complexity" evidence="13">
    <location>
        <begin position="223"/>
        <end position="234"/>
    </location>
</feature>
<evidence type="ECO:0000256" key="13">
    <source>
        <dbReference type="SAM" id="MobiDB-lite"/>
    </source>
</evidence>
<dbReference type="PANTHER" id="PTHR10121:SF0">
    <property type="entry name" value="COATOMER SUBUNIT DELTA"/>
    <property type="match status" value="1"/>
</dbReference>
<dbReference type="CDD" id="cd14830">
    <property type="entry name" value="Delta_COP_N"/>
    <property type="match status" value="1"/>
</dbReference>
<protein>
    <recommendedName>
        <fullName evidence="11">Coatomer subunit delta</fullName>
    </recommendedName>
</protein>
<evidence type="ECO:0000256" key="7">
    <source>
        <dbReference type="ARBA" id="ARBA00022927"/>
    </source>
</evidence>
<dbReference type="EMBL" id="JAHMUF010000012">
    <property type="protein sequence ID" value="KAG7193343.1"/>
    <property type="molecule type" value="Genomic_DNA"/>
</dbReference>
<dbReference type="FunFam" id="3.30.450.60:FF:000003">
    <property type="entry name" value="Coatomer subunit delta"/>
    <property type="match status" value="1"/>
</dbReference>
<comment type="function">
    <text evidence="11">The coatomer is a cytosolic protein complex that binds to dilysine motifs and reversibly associates with Golgi non-clathrin-coated vesicles, which further mediate biosynthetic protein transport from the ER, via the Golgi up to the trans Golgi network.</text>
</comment>
<comment type="subunit">
    <text evidence="3 11">Oligomeric complex that consists of at least the alpha, beta, beta', gamma, delta, epsilon and zeta subunits.</text>
</comment>
<name>A0A9P7V9J3_9ASCO</name>
<dbReference type="Proteomes" id="UP000790833">
    <property type="component" value="Unassembled WGS sequence"/>
</dbReference>
<dbReference type="Gene3D" id="3.30.450.60">
    <property type="match status" value="1"/>
</dbReference>
<feature type="domain" description="MHD" evidence="14">
    <location>
        <begin position="320"/>
        <end position="581"/>
    </location>
</feature>
<dbReference type="InterPro" id="IPR028565">
    <property type="entry name" value="MHD"/>
</dbReference>
<sequence length="581" mass="63777">MVVLAASICTHGGKALLSRQFRELTKDRITMLLAAFPTLISNSNSQHTTVEDENVRYVYQPLEEFYIVLITNKSSNILEDIDTLHLFGLSVSNMLRSIDEKEIFDSAFEILSAFDEIINLGFKENLTISKVQTFLEMVSHEEMIQEIIERNKELEANEERRRKAKEIQRKELARKYMESTTSNANQAYNAANINLGDYSSQLAAATVASTPSYTESTMEGYGSSPSAAPSSSISGVPRGPRHGGGLQLGKKKAPTAHLGSSDPAAQSLLNQEVKQLALPSRQPGYEAPEAPQHVPAVAPRFAESRQASSTPVPSAPKHANNGILITIIEKITASINRDGSINSSEVKGDLQLRINNEEYANSKILLEKTSQSKAIQFKTHPNVDRSLFVSGSVIGLKKGKSFPSNDQALGVLRWQAKSDEADYLPIIYTVWTSVDDGLAQVTIEYELNEKFLENNVDQDVLLEDIKLIIGSEDPHSINLTDSSNENVSYDVDGANGAIVFTIDKVTSDEPSGTIEFSLPVYDEDALFPIQTKINYTNTNATESDTCFAGIKIVDVVSNDDGEESLPFDLHSNIVADSYTIV</sequence>
<evidence type="ECO:0000256" key="10">
    <source>
        <dbReference type="ARBA" id="ARBA00023329"/>
    </source>
</evidence>
<dbReference type="SUPFAM" id="SSF49447">
    <property type="entry name" value="Second domain of Mu2 adaptin subunit (ap50) of ap2 adaptor"/>
    <property type="match status" value="1"/>
</dbReference>
<evidence type="ECO:0000256" key="2">
    <source>
        <dbReference type="ARBA" id="ARBA00010516"/>
    </source>
</evidence>
<dbReference type="Gene3D" id="2.60.40.1170">
    <property type="entry name" value="Mu homology domain, subdomain B"/>
    <property type="match status" value="2"/>
</dbReference>
<evidence type="ECO:0000313" key="15">
    <source>
        <dbReference type="EMBL" id="KAG7193343.1"/>
    </source>
</evidence>
<gene>
    <name evidence="15" type="ORF">KQ657_000760</name>
</gene>
<dbReference type="InterPro" id="IPR011012">
    <property type="entry name" value="Longin-like_dom_sf"/>
</dbReference>
<organism evidence="15 16">
    <name type="scientific">Scheffersomyces spartinae</name>
    <dbReference type="NCBI Taxonomy" id="45513"/>
    <lineage>
        <taxon>Eukaryota</taxon>
        <taxon>Fungi</taxon>
        <taxon>Dikarya</taxon>
        <taxon>Ascomycota</taxon>
        <taxon>Saccharomycotina</taxon>
        <taxon>Pichiomycetes</taxon>
        <taxon>Debaryomycetaceae</taxon>
        <taxon>Scheffersomyces</taxon>
    </lineage>
</organism>
<evidence type="ECO:0000256" key="1">
    <source>
        <dbReference type="ARBA" id="ARBA00004255"/>
    </source>
</evidence>
<evidence type="ECO:0000256" key="5">
    <source>
        <dbReference type="ARBA" id="ARBA00022490"/>
    </source>
</evidence>
<keyword evidence="6 11" id="KW-0931">ER-Golgi transport</keyword>
<dbReference type="GO" id="GO:0030126">
    <property type="term" value="C:COPI vesicle coat"/>
    <property type="evidence" value="ECO:0007669"/>
    <property type="project" value="UniProtKB-UniRule"/>
</dbReference>
<evidence type="ECO:0000256" key="12">
    <source>
        <dbReference type="SAM" id="Coils"/>
    </source>
</evidence>
<dbReference type="GO" id="GO:0015031">
    <property type="term" value="P:protein transport"/>
    <property type="evidence" value="ECO:0007669"/>
    <property type="project" value="UniProtKB-KW"/>
</dbReference>
<dbReference type="AlphaFoldDB" id="A0A9P7V9J3"/>
<dbReference type="GO" id="GO:0000139">
    <property type="term" value="C:Golgi membrane"/>
    <property type="evidence" value="ECO:0007669"/>
    <property type="project" value="UniProtKB-SubCell"/>
</dbReference>
<dbReference type="InterPro" id="IPR027059">
    <property type="entry name" value="Coatomer_dsu"/>
</dbReference>
<keyword evidence="7 11" id="KW-0653">Protein transport</keyword>
<evidence type="ECO:0000256" key="6">
    <source>
        <dbReference type="ARBA" id="ARBA00022892"/>
    </source>
</evidence>